<evidence type="ECO:0000256" key="7">
    <source>
        <dbReference type="ARBA" id="ARBA00023134"/>
    </source>
</evidence>
<dbReference type="InterPro" id="IPR027417">
    <property type="entry name" value="P-loop_NTPase"/>
</dbReference>
<dbReference type="GO" id="GO:0005525">
    <property type="term" value="F:GTP binding"/>
    <property type="evidence" value="ECO:0007669"/>
    <property type="project" value="UniProtKB-UniRule"/>
</dbReference>
<dbReference type="InterPro" id="IPR004161">
    <property type="entry name" value="EFTu-like_2"/>
</dbReference>
<dbReference type="SUPFAM" id="SSF52540">
    <property type="entry name" value="P-loop containing nucleoside triphosphate hydrolases"/>
    <property type="match status" value="1"/>
</dbReference>
<dbReference type="CDD" id="cd03705">
    <property type="entry name" value="EF1_alpha_III"/>
    <property type="match status" value="1"/>
</dbReference>
<dbReference type="GO" id="GO:0003924">
    <property type="term" value="F:GTPase activity"/>
    <property type="evidence" value="ECO:0007669"/>
    <property type="project" value="UniProtKB-UniRule"/>
</dbReference>
<name>A0AAV8V1M0_9RHOD</name>
<organism evidence="10 11">
    <name type="scientific">Rhodosorus marinus</name>
    <dbReference type="NCBI Taxonomy" id="101924"/>
    <lineage>
        <taxon>Eukaryota</taxon>
        <taxon>Rhodophyta</taxon>
        <taxon>Stylonematophyceae</taxon>
        <taxon>Stylonematales</taxon>
        <taxon>Stylonemataceae</taxon>
        <taxon>Rhodosorus</taxon>
    </lineage>
</organism>
<evidence type="ECO:0000313" key="11">
    <source>
        <dbReference type="Proteomes" id="UP001157974"/>
    </source>
</evidence>
<dbReference type="FunFam" id="2.40.30.10:FF:000005">
    <property type="entry name" value="Elongation factor 1-alpha"/>
    <property type="match status" value="1"/>
</dbReference>
<proteinExistence type="inferred from homology"/>
<reference evidence="10 11" key="1">
    <citation type="journal article" date="2023" name="Nat. Commun.">
        <title>Origin of minicircular mitochondrial genomes in red algae.</title>
        <authorList>
            <person name="Lee Y."/>
            <person name="Cho C.H."/>
            <person name="Lee Y.M."/>
            <person name="Park S.I."/>
            <person name="Yang J.H."/>
            <person name="West J.A."/>
            <person name="Bhattacharya D."/>
            <person name="Yoon H.S."/>
        </authorList>
    </citation>
    <scope>NUCLEOTIDE SEQUENCE [LARGE SCALE GENOMIC DNA]</scope>
    <source>
        <strain evidence="10 11">CCMP1338</strain>
        <tissue evidence="10">Whole cell</tissue>
    </source>
</reference>
<evidence type="ECO:0000256" key="8">
    <source>
        <dbReference type="RuleBase" id="RU000325"/>
    </source>
</evidence>
<dbReference type="SUPFAM" id="SSF50465">
    <property type="entry name" value="EF-Tu/eEF-1alpha/eIF2-gamma C-terminal domain"/>
    <property type="match status" value="1"/>
</dbReference>
<dbReference type="HAMAP" id="MF_00118_A">
    <property type="entry name" value="EF_Tu_A"/>
    <property type="match status" value="1"/>
</dbReference>
<dbReference type="GO" id="GO:0005737">
    <property type="term" value="C:cytoplasm"/>
    <property type="evidence" value="ECO:0007669"/>
    <property type="project" value="UniProtKB-SubCell"/>
</dbReference>
<dbReference type="CDD" id="cd01883">
    <property type="entry name" value="EF1_alpha"/>
    <property type="match status" value="1"/>
</dbReference>
<dbReference type="SUPFAM" id="SSF50447">
    <property type="entry name" value="Translation proteins"/>
    <property type="match status" value="1"/>
</dbReference>
<dbReference type="InterPro" id="IPR009000">
    <property type="entry name" value="Transl_B-barrel_sf"/>
</dbReference>
<evidence type="ECO:0000256" key="2">
    <source>
        <dbReference type="ARBA" id="ARBA00007249"/>
    </source>
</evidence>
<dbReference type="FunFam" id="2.40.30.10:FF:000003">
    <property type="entry name" value="Elongation factor 1-alpha"/>
    <property type="match status" value="1"/>
</dbReference>
<gene>
    <name evidence="10" type="ORF">NDN08_005455</name>
</gene>
<dbReference type="InterPro" id="IPR009001">
    <property type="entry name" value="Transl_elong_EF1A/Init_IF2_C"/>
</dbReference>
<dbReference type="PROSITE" id="PS00301">
    <property type="entry name" value="G_TR_1"/>
    <property type="match status" value="1"/>
</dbReference>
<evidence type="ECO:0000256" key="4">
    <source>
        <dbReference type="ARBA" id="ARBA00022741"/>
    </source>
</evidence>
<feature type="domain" description="Tr-type G" evidence="9">
    <location>
        <begin position="5"/>
        <end position="234"/>
    </location>
</feature>
<dbReference type="InterPro" id="IPR000795">
    <property type="entry name" value="T_Tr_GTP-bd_dom"/>
</dbReference>
<dbReference type="InterPro" id="IPR031157">
    <property type="entry name" value="G_TR_CS"/>
</dbReference>
<keyword evidence="5 8" id="KW-0251">Elongation factor</keyword>
<evidence type="ECO:0000256" key="5">
    <source>
        <dbReference type="ARBA" id="ARBA00022768"/>
    </source>
</evidence>
<dbReference type="InterPro" id="IPR050100">
    <property type="entry name" value="TRAFAC_GTPase_members"/>
</dbReference>
<dbReference type="Pfam" id="PF00009">
    <property type="entry name" value="GTP_EFTU"/>
    <property type="match status" value="1"/>
</dbReference>
<evidence type="ECO:0000256" key="3">
    <source>
        <dbReference type="ARBA" id="ARBA00022490"/>
    </source>
</evidence>
<dbReference type="Pfam" id="PF03144">
    <property type="entry name" value="GTP_EFTU_D2"/>
    <property type="match status" value="1"/>
</dbReference>
<evidence type="ECO:0000256" key="6">
    <source>
        <dbReference type="ARBA" id="ARBA00022917"/>
    </source>
</evidence>
<keyword evidence="7 8" id="KW-0342">GTP-binding</keyword>
<evidence type="ECO:0000259" key="9">
    <source>
        <dbReference type="PROSITE" id="PS51722"/>
    </source>
</evidence>
<evidence type="ECO:0000313" key="10">
    <source>
        <dbReference type="EMBL" id="KAJ8908750.1"/>
    </source>
</evidence>
<dbReference type="Proteomes" id="UP001157974">
    <property type="component" value="Unassembled WGS sequence"/>
</dbReference>
<comment type="function">
    <text evidence="8">This protein promotes the GTP-dependent binding of aminoacyl-tRNA to the A-site of ribosomes during protein biosynthesis.</text>
</comment>
<dbReference type="PROSITE" id="PS51722">
    <property type="entry name" value="G_TR_2"/>
    <property type="match status" value="1"/>
</dbReference>
<keyword evidence="11" id="KW-1185">Reference proteome</keyword>
<dbReference type="Gene3D" id="3.40.50.300">
    <property type="entry name" value="P-loop containing nucleotide triphosphate hydrolases"/>
    <property type="match status" value="1"/>
</dbReference>
<keyword evidence="4 8" id="KW-0547">Nucleotide-binding</keyword>
<dbReference type="Gene3D" id="2.40.30.10">
    <property type="entry name" value="Translation factors"/>
    <property type="match status" value="2"/>
</dbReference>
<dbReference type="AlphaFoldDB" id="A0AAV8V1M0"/>
<dbReference type="GO" id="GO:0003746">
    <property type="term" value="F:translation elongation factor activity"/>
    <property type="evidence" value="ECO:0007669"/>
    <property type="project" value="UniProtKB-UniRule"/>
</dbReference>
<dbReference type="PANTHER" id="PTHR23115">
    <property type="entry name" value="TRANSLATION FACTOR"/>
    <property type="match status" value="1"/>
</dbReference>
<dbReference type="EMBL" id="JAMWBK010000001">
    <property type="protein sequence ID" value="KAJ8908750.1"/>
    <property type="molecule type" value="Genomic_DNA"/>
</dbReference>
<dbReference type="Pfam" id="PF22594">
    <property type="entry name" value="GTP-eEF1A_C"/>
    <property type="match status" value="1"/>
</dbReference>
<dbReference type="InterPro" id="IPR054696">
    <property type="entry name" value="GTP-eEF1A_C"/>
</dbReference>
<comment type="similarity">
    <text evidence="2 8">Belongs to the TRAFAC class translation factor GTPase superfamily. Classic translation factor GTPase family. EF-Tu/EF-1A subfamily.</text>
</comment>
<dbReference type="CDD" id="cd03693">
    <property type="entry name" value="EF1_alpha_II"/>
    <property type="match status" value="1"/>
</dbReference>
<dbReference type="FunFam" id="3.40.50.300:FF:000255">
    <property type="entry name" value="Elongation factor 1-alpha"/>
    <property type="match status" value="1"/>
</dbReference>
<comment type="caution">
    <text evidence="10">The sequence shown here is derived from an EMBL/GenBank/DDBJ whole genome shotgun (WGS) entry which is preliminary data.</text>
</comment>
<sequence length="452" mass="49408">MGKEKQHVSIVVIGHVDAGKSTTTGHLIYKCGGIDKRAIEKFEKEAAEMGKGSFKYAWVLDKLKAERERGITIDIALWKFETDKYFFTIIDAPGHRDFIKNMITGTSQADLAILVVASPPGEFEAGISQNGQTREHALLAFTLGVKQMIVACNKMDDKSVNWSKDRYDEISKEMDLYLKKVGYNPAKVPKIPTSGWTGDNLFEKVKGDHPLGAWYKGMCLLEALDAIQPPKRPSDKPLRLPLQDVYKIGGIGTVPVGRVETGVIKPGMVVTFAPTGLSTEVKSVEMHHESLPQAVPGDNVGFNVKNVAVKDLKRGYVCSDSKSDPASGCASFKAQVIILNHPGEIHAGYAPVLDCHTAHIACKFKELLVKIDRRTGKTVEEAPKMIKSGDAALVNMIPSKPMCVESFTAYPPLGRFAVRDMRQTVAVGVIKSVEKKETEGKATKSAQKAAKK</sequence>
<protein>
    <recommendedName>
        <fullName evidence="8">Elongation factor 1-alpha</fullName>
    </recommendedName>
</protein>
<evidence type="ECO:0000256" key="1">
    <source>
        <dbReference type="ARBA" id="ARBA00004496"/>
    </source>
</evidence>
<comment type="subcellular location">
    <subcellularLocation>
        <location evidence="1">Cytoplasm</location>
    </subcellularLocation>
</comment>
<dbReference type="PRINTS" id="PR00315">
    <property type="entry name" value="ELONGATNFCT"/>
</dbReference>
<dbReference type="NCBIfam" id="TIGR00483">
    <property type="entry name" value="EF-1_alpha"/>
    <property type="match status" value="1"/>
</dbReference>
<dbReference type="NCBIfam" id="NF008969">
    <property type="entry name" value="PRK12317.1"/>
    <property type="match status" value="1"/>
</dbReference>
<keyword evidence="6" id="KW-0648">Protein biosynthesis</keyword>
<keyword evidence="3" id="KW-0963">Cytoplasm</keyword>
<accession>A0AAV8V1M0</accession>
<dbReference type="InterPro" id="IPR004539">
    <property type="entry name" value="Transl_elong_EF1A_euk/arc"/>
</dbReference>